<dbReference type="Proteomes" id="UP000886657">
    <property type="component" value="Unassembled WGS sequence"/>
</dbReference>
<dbReference type="EMBL" id="JADKIO010000005">
    <property type="protein sequence ID" value="MBK9796020.1"/>
    <property type="molecule type" value="Genomic_DNA"/>
</dbReference>
<dbReference type="AlphaFoldDB" id="A0A9D7SG17"/>
<accession>A0A9D7SG17</accession>
<sequence>MGFERLKDLASRLRLGKVAPASPWRAPRTLDRGPLGEADLDLDGKGHGLALWESEGQLWSMPIGPHSAPAIMRLPLGEGTQPSIVMNPAGRGMALWKYEAKGERQILAKVLGGAEEHARVVFRTEGQVHHLQVTIDRRGNALVVWLLEKDGGIEVMTQSFDFRDLAWEPSPTTLGNPAVRLAEPRIAGNYREHAMVLWEDEGTSAGLVASHFWPGDRIWSDRPMPVVKQSTHDHRVVMDDQGNALALWIQSPHGNRSLLQASFYDVQRSEWGEPEVISQAQTISSPRLVMSGQGEALAAWCQAEGHGASRLITKDFRKGRWEAGVDCLELGHGSVLDFAIDLGPGGEAGLLAVHRGPEGEWVSARLRHHEWSPSFPLLPPSPRPCSCPRLRLCPQGASALWIQGAGKERTLLLVETR</sequence>
<name>A0A9D7SG17_9BACT</name>
<proteinExistence type="predicted"/>
<gene>
    <name evidence="1" type="ORF">IPP58_05905</name>
</gene>
<evidence type="ECO:0000313" key="2">
    <source>
        <dbReference type="Proteomes" id="UP000886657"/>
    </source>
</evidence>
<reference evidence="1" key="1">
    <citation type="submission" date="2020-10" db="EMBL/GenBank/DDBJ databases">
        <title>Connecting structure to function with the recovery of over 1000 high-quality activated sludge metagenome-assembled genomes encoding full-length rRNA genes using long-read sequencing.</title>
        <authorList>
            <person name="Singleton C.M."/>
            <person name="Petriglieri F."/>
            <person name="Kristensen J.M."/>
            <person name="Kirkegaard R.H."/>
            <person name="Michaelsen T.Y."/>
            <person name="Andersen M.H."/>
            <person name="Karst S.M."/>
            <person name="Dueholm M.S."/>
            <person name="Nielsen P.H."/>
            <person name="Albertsen M."/>
        </authorList>
    </citation>
    <scope>NUCLEOTIDE SEQUENCE</scope>
    <source>
        <strain evidence="1">Skiv_18-Q3-R9-52_MAXAC.067</strain>
    </source>
</reference>
<evidence type="ECO:0000313" key="1">
    <source>
        <dbReference type="EMBL" id="MBK9796020.1"/>
    </source>
</evidence>
<comment type="caution">
    <text evidence="1">The sequence shown here is derived from an EMBL/GenBank/DDBJ whole genome shotgun (WGS) entry which is preliminary data.</text>
</comment>
<dbReference type="SUPFAM" id="SSF89372">
    <property type="entry name" value="Fucose-specific lectin"/>
    <property type="match status" value="1"/>
</dbReference>
<protein>
    <submittedName>
        <fullName evidence="1">Uncharacterized protein</fullName>
    </submittedName>
</protein>
<organism evidence="1 2">
    <name type="scientific">Candidatus Geothrix skivensis</name>
    <dbReference type="NCBI Taxonomy" id="2954439"/>
    <lineage>
        <taxon>Bacteria</taxon>
        <taxon>Pseudomonadati</taxon>
        <taxon>Acidobacteriota</taxon>
        <taxon>Holophagae</taxon>
        <taxon>Holophagales</taxon>
        <taxon>Holophagaceae</taxon>
        <taxon>Geothrix</taxon>
    </lineage>
</organism>